<dbReference type="STRING" id="1379903.ATO8_14577"/>
<dbReference type="SUPFAM" id="SSF51182">
    <property type="entry name" value="RmlC-like cupins"/>
    <property type="match status" value="1"/>
</dbReference>
<dbReference type="RefSeq" id="WP_043845456.1">
    <property type="nucleotide sequence ID" value="NZ_AQQW01000009.1"/>
</dbReference>
<protein>
    <recommendedName>
        <fullName evidence="3">Cupin</fullName>
    </recommendedName>
</protein>
<dbReference type="PATRIC" id="fig|1317118.6.peg.2998"/>
<comment type="caution">
    <text evidence="1">The sequence shown here is derived from an EMBL/GenBank/DDBJ whole genome shotgun (WGS) entry which is preliminary data.</text>
</comment>
<dbReference type="Proteomes" id="UP000019063">
    <property type="component" value="Unassembled WGS sequence"/>
</dbReference>
<dbReference type="InterPro" id="IPR014710">
    <property type="entry name" value="RmlC-like_jellyroll"/>
</dbReference>
<evidence type="ECO:0000313" key="1">
    <source>
        <dbReference type="EMBL" id="ETW11900.1"/>
    </source>
</evidence>
<evidence type="ECO:0000313" key="2">
    <source>
        <dbReference type="Proteomes" id="UP000019063"/>
    </source>
</evidence>
<dbReference type="EMBL" id="AQQW01000009">
    <property type="protein sequence ID" value="ETW11900.1"/>
    <property type="molecule type" value="Genomic_DNA"/>
</dbReference>
<gene>
    <name evidence="1" type="ORF">ATO8_14577</name>
</gene>
<evidence type="ECO:0008006" key="3">
    <source>
        <dbReference type="Google" id="ProtNLM"/>
    </source>
</evidence>
<dbReference type="InterPro" id="IPR011051">
    <property type="entry name" value="RmlC_Cupin_sf"/>
</dbReference>
<organism evidence="1 2">
    <name type="scientific">Roseivivax marinus</name>
    <dbReference type="NCBI Taxonomy" id="1379903"/>
    <lineage>
        <taxon>Bacteria</taxon>
        <taxon>Pseudomonadati</taxon>
        <taxon>Pseudomonadota</taxon>
        <taxon>Alphaproteobacteria</taxon>
        <taxon>Rhodobacterales</taxon>
        <taxon>Roseobacteraceae</taxon>
        <taxon>Roseivivax</taxon>
    </lineage>
</organism>
<reference evidence="1 2" key="1">
    <citation type="journal article" date="2014" name="Antonie Van Leeuwenhoek">
        <title>Roseivivax atlanticus sp. nov., isolated from surface seawater of the Atlantic Ocean.</title>
        <authorList>
            <person name="Li G."/>
            <person name="Lai Q."/>
            <person name="Liu X."/>
            <person name="Sun F."/>
            <person name="Shao Z."/>
        </authorList>
    </citation>
    <scope>NUCLEOTIDE SEQUENCE [LARGE SCALE GENOMIC DNA]</scope>
    <source>
        <strain evidence="1 2">22II-s10s</strain>
    </source>
</reference>
<proteinExistence type="predicted"/>
<dbReference type="eggNOG" id="COG1917">
    <property type="taxonomic scope" value="Bacteria"/>
</dbReference>
<dbReference type="AlphaFoldDB" id="W4HIV8"/>
<sequence>MCEAGGGTATGTVLIENERVRVTEWQFAARGDNTGWHRHDYDYVVVPKFDGILEVDTGGDAPARVETRADAPYFRERGVEHDVINGNDFPCAFVEIELLENGRG</sequence>
<keyword evidence="2" id="KW-1185">Reference proteome</keyword>
<accession>W4HIV8</accession>
<dbReference type="Gene3D" id="2.60.120.10">
    <property type="entry name" value="Jelly Rolls"/>
    <property type="match status" value="1"/>
</dbReference>
<name>W4HIV8_9RHOB</name>